<organism evidence="2 3">
    <name type="scientific">Linnemannia hyalina</name>
    <dbReference type="NCBI Taxonomy" id="64524"/>
    <lineage>
        <taxon>Eukaryota</taxon>
        <taxon>Fungi</taxon>
        <taxon>Fungi incertae sedis</taxon>
        <taxon>Mucoromycota</taxon>
        <taxon>Mortierellomycotina</taxon>
        <taxon>Mortierellomycetes</taxon>
        <taxon>Mortierellales</taxon>
        <taxon>Mortierellaceae</taxon>
        <taxon>Linnemannia</taxon>
    </lineage>
</organism>
<dbReference type="AlphaFoldDB" id="A0A9P8BLU6"/>
<reference evidence="2" key="1">
    <citation type="submission" date="2021-06" db="EMBL/GenBank/DDBJ databases">
        <title>Genome Sequence of Mortierella hyaline Strain SCG-10, a Cold-Adapted, Nitrate-Reducing Fungus Isolated from Soil in Minnesota, USA.</title>
        <authorList>
            <person name="Aldossari N."/>
        </authorList>
    </citation>
    <scope>NUCLEOTIDE SEQUENCE</scope>
    <source>
        <strain evidence="2">SCG-10</strain>
    </source>
</reference>
<name>A0A9P8BLU6_9FUNG</name>
<dbReference type="EMBL" id="JAHRHY010000028">
    <property type="protein sequence ID" value="KAG9060909.1"/>
    <property type="molecule type" value="Genomic_DNA"/>
</dbReference>
<sequence>MGKPRTKHTTTTTATTMERTPLSQKFLPTLRFLTFTTGLINMILLSLYWYFMSHLRYQVEDYPWSTILSYACVFALGLGYSYSLFFPSLLGKESRIVTLAMLSLAVLVVKFRVLVPSGWEGCDGEMTCTIEFAEIVASMVLGFLVLPEMALTYLVARRVPNGKVADYS</sequence>
<evidence type="ECO:0000313" key="3">
    <source>
        <dbReference type="Proteomes" id="UP000707451"/>
    </source>
</evidence>
<protein>
    <submittedName>
        <fullName evidence="2">Uncharacterized protein</fullName>
    </submittedName>
</protein>
<feature type="transmembrane region" description="Helical" evidence="1">
    <location>
        <begin position="32"/>
        <end position="51"/>
    </location>
</feature>
<keyword evidence="1" id="KW-0812">Transmembrane</keyword>
<comment type="caution">
    <text evidence="2">The sequence shown here is derived from an EMBL/GenBank/DDBJ whole genome shotgun (WGS) entry which is preliminary data.</text>
</comment>
<dbReference type="OrthoDB" id="2391092at2759"/>
<feature type="transmembrane region" description="Helical" evidence="1">
    <location>
        <begin position="135"/>
        <end position="156"/>
    </location>
</feature>
<evidence type="ECO:0000256" key="1">
    <source>
        <dbReference type="SAM" id="Phobius"/>
    </source>
</evidence>
<gene>
    <name evidence="2" type="ORF">KI688_007866</name>
</gene>
<dbReference type="Proteomes" id="UP000707451">
    <property type="component" value="Unassembled WGS sequence"/>
</dbReference>
<accession>A0A9P8BLU6</accession>
<keyword evidence="1" id="KW-0472">Membrane</keyword>
<evidence type="ECO:0000313" key="2">
    <source>
        <dbReference type="EMBL" id="KAG9060909.1"/>
    </source>
</evidence>
<proteinExistence type="predicted"/>
<keyword evidence="1" id="KW-1133">Transmembrane helix</keyword>
<feature type="transmembrane region" description="Helical" evidence="1">
    <location>
        <begin position="63"/>
        <end position="84"/>
    </location>
</feature>
<feature type="transmembrane region" description="Helical" evidence="1">
    <location>
        <begin position="96"/>
        <end position="115"/>
    </location>
</feature>
<keyword evidence="3" id="KW-1185">Reference proteome</keyword>